<evidence type="ECO:0008006" key="9">
    <source>
        <dbReference type="Google" id="ProtNLM"/>
    </source>
</evidence>
<evidence type="ECO:0000256" key="3">
    <source>
        <dbReference type="ARBA" id="ARBA00022630"/>
    </source>
</evidence>
<accession>X1L1T6</accession>
<dbReference type="GO" id="GO:0016627">
    <property type="term" value="F:oxidoreductase activity, acting on the CH-CH group of donors"/>
    <property type="evidence" value="ECO:0007669"/>
    <property type="project" value="InterPro"/>
</dbReference>
<dbReference type="EMBL" id="BARV01001455">
    <property type="protein sequence ID" value="GAH96399.1"/>
    <property type="molecule type" value="Genomic_DNA"/>
</dbReference>
<evidence type="ECO:0000256" key="4">
    <source>
        <dbReference type="ARBA" id="ARBA00022827"/>
    </source>
</evidence>
<evidence type="ECO:0000259" key="6">
    <source>
        <dbReference type="Pfam" id="PF00441"/>
    </source>
</evidence>
<dbReference type="InterPro" id="IPR046373">
    <property type="entry name" value="Acyl-CoA_Oxase/DH_mid-dom_sf"/>
</dbReference>
<dbReference type="InterPro" id="IPR052161">
    <property type="entry name" value="Mycobact_Acyl-CoA_DH"/>
</dbReference>
<keyword evidence="4" id="KW-0274">FAD</keyword>
<dbReference type="Gene3D" id="1.20.140.10">
    <property type="entry name" value="Butyryl-CoA Dehydrogenase, subunit A, domain 3"/>
    <property type="match status" value="1"/>
</dbReference>
<dbReference type="Gene3D" id="2.40.110.10">
    <property type="entry name" value="Butyryl-CoA Dehydrogenase, subunit A, domain 2"/>
    <property type="match status" value="1"/>
</dbReference>
<comment type="caution">
    <text evidence="8">The sequence shown here is derived from an EMBL/GenBank/DDBJ whole genome shotgun (WGS) entry which is preliminary data.</text>
</comment>
<gene>
    <name evidence="8" type="ORF">S06H3_04213</name>
</gene>
<dbReference type="GO" id="GO:0005886">
    <property type="term" value="C:plasma membrane"/>
    <property type="evidence" value="ECO:0007669"/>
    <property type="project" value="TreeGrafter"/>
</dbReference>
<dbReference type="InterPro" id="IPR009075">
    <property type="entry name" value="AcylCo_DH/oxidase_C"/>
</dbReference>
<comment type="similarity">
    <text evidence="2">Belongs to the acyl-CoA dehydrogenase family.</text>
</comment>
<dbReference type="PANTHER" id="PTHR43292">
    <property type="entry name" value="ACYL-COA DEHYDROGENASE"/>
    <property type="match status" value="1"/>
</dbReference>
<dbReference type="InterPro" id="IPR009100">
    <property type="entry name" value="AcylCoA_DH/oxidase_NM_dom_sf"/>
</dbReference>
<dbReference type="AlphaFoldDB" id="X1L1T6"/>
<feature type="non-terminal residue" evidence="8">
    <location>
        <position position="1"/>
    </location>
</feature>
<feature type="domain" description="Acyl-CoA oxidase/dehydrogenase middle" evidence="7">
    <location>
        <begin position="1"/>
        <end position="87"/>
    </location>
</feature>
<dbReference type="InterPro" id="IPR006091">
    <property type="entry name" value="Acyl-CoA_Oxase/DH_mid-dom"/>
</dbReference>
<dbReference type="PANTHER" id="PTHR43292:SF3">
    <property type="entry name" value="ACYL-COA DEHYDROGENASE FADE29"/>
    <property type="match status" value="1"/>
</dbReference>
<dbReference type="SUPFAM" id="SSF56645">
    <property type="entry name" value="Acyl-CoA dehydrogenase NM domain-like"/>
    <property type="match status" value="1"/>
</dbReference>
<evidence type="ECO:0000256" key="5">
    <source>
        <dbReference type="ARBA" id="ARBA00023002"/>
    </source>
</evidence>
<protein>
    <recommendedName>
        <fullName evidence="9">Acyl-CoA dehydrogenase/oxidase C-terminal domain-containing protein</fullName>
    </recommendedName>
</protein>
<dbReference type="FunFam" id="2.40.110.10:FF:000011">
    <property type="entry name" value="Acyl-CoA dehydrogenase FadE34"/>
    <property type="match status" value="1"/>
</dbReference>
<name>X1L1T6_9ZZZZ</name>
<evidence type="ECO:0000256" key="2">
    <source>
        <dbReference type="ARBA" id="ARBA00009347"/>
    </source>
</evidence>
<dbReference type="Pfam" id="PF00441">
    <property type="entry name" value="Acyl-CoA_dh_1"/>
    <property type="match status" value="1"/>
</dbReference>
<keyword evidence="3" id="KW-0285">Flavoprotein</keyword>
<organism evidence="8">
    <name type="scientific">marine sediment metagenome</name>
    <dbReference type="NCBI Taxonomy" id="412755"/>
    <lineage>
        <taxon>unclassified sequences</taxon>
        <taxon>metagenomes</taxon>
        <taxon>ecological metagenomes</taxon>
    </lineage>
</organism>
<feature type="domain" description="Acyl-CoA dehydrogenase/oxidase C-terminal" evidence="6">
    <location>
        <begin position="99"/>
        <end position="254"/>
    </location>
</feature>
<keyword evidence="5" id="KW-0560">Oxidoreductase</keyword>
<evidence type="ECO:0000259" key="7">
    <source>
        <dbReference type="Pfam" id="PF02770"/>
    </source>
</evidence>
<sequence>GSDMANVMCHAVLQGDEYIINGQKVWTSAAHIADWGWLLVRTDPDALKKHHGISLLLVDMKTPGITVRPLLNMAGHRLFNEVFFDNVHVPKRNLIGEENRGWYHIMIAMAFERTMGVMFAAGARRLIKELVRFAKETKVNGQPLGNDPSIRQKLAELAIEVEIARVMSYRIVWQQTKGEIPGYEAPMIKVFASETLHQMANVGTQIMGLYGQLWLGSKWAPLQGTIADMYMNSVSMLTAAGTSEILRNIIAERGLGLPRSI</sequence>
<evidence type="ECO:0000313" key="8">
    <source>
        <dbReference type="EMBL" id="GAH96399.1"/>
    </source>
</evidence>
<dbReference type="SUPFAM" id="SSF47203">
    <property type="entry name" value="Acyl-CoA dehydrogenase C-terminal domain-like"/>
    <property type="match status" value="1"/>
</dbReference>
<comment type="cofactor">
    <cofactor evidence="1">
        <name>FAD</name>
        <dbReference type="ChEBI" id="CHEBI:57692"/>
    </cofactor>
</comment>
<proteinExistence type="inferred from homology"/>
<dbReference type="InterPro" id="IPR036250">
    <property type="entry name" value="AcylCo_DH-like_C"/>
</dbReference>
<reference evidence="8" key="1">
    <citation type="journal article" date="2014" name="Front. Microbiol.">
        <title>High frequency of phylogenetically diverse reductive dehalogenase-homologous genes in deep subseafloor sedimentary metagenomes.</title>
        <authorList>
            <person name="Kawai M."/>
            <person name="Futagami T."/>
            <person name="Toyoda A."/>
            <person name="Takaki Y."/>
            <person name="Nishi S."/>
            <person name="Hori S."/>
            <person name="Arai W."/>
            <person name="Tsubouchi T."/>
            <person name="Morono Y."/>
            <person name="Uchiyama I."/>
            <person name="Ito T."/>
            <person name="Fujiyama A."/>
            <person name="Inagaki F."/>
            <person name="Takami H."/>
        </authorList>
    </citation>
    <scope>NUCLEOTIDE SEQUENCE</scope>
    <source>
        <strain evidence="8">Expedition CK06-06</strain>
    </source>
</reference>
<evidence type="ECO:0000256" key="1">
    <source>
        <dbReference type="ARBA" id="ARBA00001974"/>
    </source>
</evidence>
<dbReference type="Pfam" id="PF02770">
    <property type="entry name" value="Acyl-CoA_dh_M"/>
    <property type="match status" value="1"/>
</dbReference>